<evidence type="ECO:0000313" key="1">
    <source>
        <dbReference type="EMBL" id="KAK8890503.1"/>
    </source>
</evidence>
<comment type="caution">
    <text evidence="1">The sequence shown here is derived from an EMBL/GenBank/DDBJ whole genome shotgun (WGS) entry which is preliminary data.</text>
</comment>
<accession>A0ABR2KHT1</accession>
<reference evidence="1 2" key="1">
    <citation type="submission" date="2024-04" db="EMBL/GenBank/DDBJ databases">
        <title>Tritrichomonas musculus Genome.</title>
        <authorList>
            <person name="Alves-Ferreira E."/>
            <person name="Grigg M."/>
            <person name="Lorenzi H."/>
            <person name="Galac M."/>
        </authorList>
    </citation>
    <scope>NUCLEOTIDE SEQUENCE [LARGE SCALE GENOMIC DNA]</scope>
    <source>
        <strain evidence="1 2">EAF2021</strain>
    </source>
</reference>
<name>A0ABR2KHT1_9EUKA</name>
<dbReference type="EMBL" id="JAPFFF010000005">
    <property type="protein sequence ID" value="KAK8890503.1"/>
    <property type="molecule type" value="Genomic_DNA"/>
</dbReference>
<organism evidence="1 2">
    <name type="scientific">Tritrichomonas musculus</name>
    <dbReference type="NCBI Taxonomy" id="1915356"/>
    <lineage>
        <taxon>Eukaryota</taxon>
        <taxon>Metamonada</taxon>
        <taxon>Parabasalia</taxon>
        <taxon>Tritrichomonadida</taxon>
        <taxon>Tritrichomonadidae</taxon>
        <taxon>Tritrichomonas</taxon>
    </lineage>
</organism>
<keyword evidence="2" id="KW-1185">Reference proteome</keyword>
<dbReference type="Proteomes" id="UP001470230">
    <property type="component" value="Unassembled WGS sequence"/>
</dbReference>
<proteinExistence type="predicted"/>
<sequence length="136" mass="15679">MNKQEPVLQAAYTTNAQAEILNRNSDKNDRINRLVTELKPLLSELRSCYESKDNAEISDNQESRQLLMEQINEMVRYTDNISNGDVGCISEMLEKSQYFLNVCFVVCQVIPAKKSSSPMLLVSDIRQKFCEYEQED</sequence>
<gene>
    <name evidence="1" type="ORF">M9Y10_035280</name>
</gene>
<evidence type="ECO:0000313" key="2">
    <source>
        <dbReference type="Proteomes" id="UP001470230"/>
    </source>
</evidence>
<protein>
    <submittedName>
        <fullName evidence="1">Uncharacterized protein</fullName>
    </submittedName>
</protein>